<evidence type="ECO:0000313" key="2">
    <source>
        <dbReference type="EMBL" id="TKG70834.1"/>
    </source>
</evidence>
<dbReference type="SUPFAM" id="SSF50249">
    <property type="entry name" value="Nucleic acid-binding proteins"/>
    <property type="match status" value="1"/>
</dbReference>
<proteinExistence type="predicted"/>
<dbReference type="InterPro" id="IPR052513">
    <property type="entry name" value="Thioester_dehydratase-like"/>
</dbReference>
<dbReference type="PANTHER" id="PTHR34075">
    <property type="entry name" value="BLR3430 PROTEIN"/>
    <property type="match status" value="1"/>
</dbReference>
<dbReference type="PANTHER" id="PTHR34075:SF5">
    <property type="entry name" value="BLR3430 PROTEIN"/>
    <property type="match status" value="1"/>
</dbReference>
<protein>
    <submittedName>
        <fullName evidence="2">OB-fold domain-containing protein</fullName>
    </submittedName>
</protein>
<sequence length="143" mass="15682">MSAPRPYPGDVAPDRVDEEFWEGCRQGRYLLFRCTTCDHAVWPAGGCPRHGLAPMVWKEATGQGRLHSWTVVHQRYANSFADPPPNVAVVELDEGPLVHSTVLGAARLELGMRLEVFFEDIGQGVVLPVFRPTAQEGESTGPG</sequence>
<dbReference type="RefSeq" id="WP_137095388.1">
    <property type="nucleotide sequence ID" value="NZ_SWMS01000007.1"/>
</dbReference>
<dbReference type="Proteomes" id="UP000309992">
    <property type="component" value="Unassembled WGS sequence"/>
</dbReference>
<organism evidence="2 3">
    <name type="scientific">Prauserella endophytica</name>
    <dbReference type="NCBI Taxonomy" id="1592324"/>
    <lineage>
        <taxon>Bacteria</taxon>
        <taxon>Bacillati</taxon>
        <taxon>Actinomycetota</taxon>
        <taxon>Actinomycetes</taxon>
        <taxon>Pseudonocardiales</taxon>
        <taxon>Pseudonocardiaceae</taxon>
        <taxon>Prauserella</taxon>
        <taxon>Prauserella coralliicola group</taxon>
    </lineage>
</organism>
<feature type="domain" description="ChsH2 C-terminal OB-fold" evidence="1">
    <location>
        <begin position="57"/>
        <end position="118"/>
    </location>
</feature>
<comment type="caution">
    <text evidence="2">The sequence shown here is derived from an EMBL/GenBank/DDBJ whole genome shotgun (WGS) entry which is preliminary data.</text>
</comment>
<name>A0ABY2S4V7_9PSEU</name>
<evidence type="ECO:0000313" key="3">
    <source>
        <dbReference type="Proteomes" id="UP000309992"/>
    </source>
</evidence>
<reference evidence="2 3" key="1">
    <citation type="journal article" date="2015" name="Antonie Van Leeuwenhoek">
        <title>Prauserella endophytica sp. nov., an endophytic actinobacterium isolated from Tamarix taklamakanensis.</title>
        <authorList>
            <person name="Liu J.M."/>
            <person name="Habden X."/>
            <person name="Guo L."/>
            <person name="Tuo L."/>
            <person name="Jiang Z.K."/>
            <person name="Liu S.W."/>
            <person name="Liu X.F."/>
            <person name="Chen L."/>
            <person name="Li R.F."/>
            <person name="Zhang Y.Q."/>
            <person name="Sun C.H."/>
        </authorList>
    </citation>
    <scope>NUCLEOTIDE SEQUENCE [LARGE SCALE GENOMIC DNA]</scope>
    <source>
        <strain evidence="2 3">CGMCC 4.7182</strain>
    </source>
</reference>
<dbReference type="InterPro" id="IPR012340">
    <property type="entry name" value="NA-bd_OB-fold"/>
</dbReference>
<keyword evidence="3" id="KW-1185">Reference proteome</keyword>
<evidence type="ECO:0000259" key="1">
    <source>
        <dbReference type="Pfam" id="PF01796"/>
    </source>
</evidence>
<dbReference type="InterPro" id="IPR002878">
    <property type="entry name" value="ChsH2_C"/>
</dbReference>
<accession>A0ABY2S4V7</accession>
<dbReference type="Pfam" id="PF01796">
    <property type="entry name" value="OB_ChsH2_C"/>
    <property type="match status" value="1"/>
</dbReference>
<gene>
    <name evidence="2" type="ORF">FCN18_15015</name>
</gene>
<dbReference type="EMBL" id="SWMS01000007">
    <property type="protein sequence ID" value="TKG70834.1"/>
    <property type="molecule type" value="Genomic_DNA"/>
</dbReference>